<sequence>MRSKNTFELFNQSIRMAPTQPHF</sequence>
<proteinExistence type="predicted"/>
<protein>
    <submittedName>
        <fullName evidence="1">Uncharacterized protein</fullName>
    </submittedName>
</protein>
<accession>A0A382ES32</accession>
<dbReference type="AlphaFoldDB" id="A0A382ES32"/>
<organism evidence="1">
    <name type="scientific">marine metagenome</name>
    <dbReference type="NCBI Taxonomy" id="408172"/>
    <lineage>
        <taxon>unclassified sequences</taxon>
        <taxon>metagenomes</taxon>
        <taxon>ecological metagenomes</taxon>
    </lineage>
</organism>
<evidence type="ECO:0000313" key="1">
    <source>
        <dbReference type="EMBL" id="SVB52793.1"/>
    </source>
</evidence>
<name>A0A382ES32_9ZZZZ</name>
<gene>
    <name evidence="1" type="ORF">METZ01_LOCUS205647</name>
</gene>
<feature type="non-terminal residue" evidence="1">
    <location>
        <position position="23"/>
    </location>
</feature>
<dbReference type="EMBL" id="UINC01045710">
    <property type="protein sequence ID" value="SVB52793.1"/>
    <property type="molecule type" value="Genomic_DNA"/>
</dbReference>
<reference evidence="1" key="1">
    <citation type="submission" date="2018-05" db="EMBL/GenBank/DDBJ databases">
        <authorList>
            <person name="Lanie J.A."/>
            <person name="Ng W.-L."/>
            <person name="Kazmierczak K.M."/>
            <person name="Andrzejewski T.M."/>
            <person name="Davidsen T.M."/>
            <person name="Wayne K.J."/>
            <person name="Tettelin H."/>
            <person name="Glass J.I."/>
            <person name="Rusch D."/>
            <person name="Podicherti R."/>
            <person name="Tsui H.-C.T."/>
            <person name="Winkler M.E."/>
        </authorList>
    </citation>
    <scope>NUCLEOTIDE SEQUENCE</scope>
</reference>